<name>A0ABX7BMZ4_9CAUL</name>
<dbReference type="RefSeq" id="WP_201103311.1">
    <property type="nucleotide sequence ID" value="NZ_CP067977.1"/>
</dbReference>
<evidence type="ECO:0000313" key="6">
    <source>
        <dbReference type="Proteomes" id="UP000595448"/>
    </source>
</evidence>
<dbReference type="Pfam" id="PF00535">
    <property type="entry name" value="Glycos_transf_2"/>
    <property type="match status" value="1"/>
</dbReference>
<evidence type="ECO:0000259" key="4">
    <source>
        <dbReference type="Pfam" id="PF00535"/>
    </source>
</evidence>
<proteinExistence type="inferred from homology"/>
<evidence type="ECO:0000256" key="2">
    <source>
        <dbReference type="ARBA" id="ARBA00022676"/>
    </source>
</evidence>
<evidence type="ECO:0000313" key="5">
    <source>
        <dbReference type="EMBL" id="QQQ18957.1"/>
    </source>
</evidence>
<dbReference type="Gene3D" id="3.90.550.10">
    <property type="entry name" value="Spore Coat Polysaccharide Biosynthesis Protein SpsA, Chain A"/>
    <property type="match status" value="1"/>
</dbReference>
<evidence type="ECO:0000256" key="1">
    <source>
        <dbReference type="ARBA" id="ARBA00006739"/>
    </source>
</evidence>
<dbReference type="InterPro" id="IPR029044">
    <property type="entry name" value="Nucleotide-diphossugar_trans"/>
</dbReference>
<evidence type="ECO:0000256" key="3">
    <source>
        <dbReference type="ARBA" id="ARBA00022679"/>
    </source>
</evidence>
<keyword evidence="2" id="KW-0328">Glycosyltransferase</keyword>
<gene>
    <name evidence="5" type="ORF">JIP62_02155</name>
</gene>
<comment type="similarity">
    <text evidence="1">Belongs to the glycosyltransferase 2 family.</text>
</comment>
<reference evidence="5 6" key="1">
    <citation type="submission" date="2021-01" db="EMBL/GenBank/DDBJ databases">
        <title>Brevundimonas vitis sp. nov., an bacterium isolated from grape (Vitis vinifera).</title>
        <authorList>
            <person name="Jiang L."/>
            <person name="Lee J."/>
        </authorList>
    </citation>
    <scope>NUCLEOTIDE SEQUENCE [LARGE SCALE GENOMIC DNA]</scope>
    <source>
        <strain evidence="5 6">GRTSA-9</strain>
    </source>
</reference>
<sequence>MTRPVLTDNAAWKRARPAVSVLIPFLRDNPTELLALLDEEAASVSGAVEVVVMDDGTGDAVLTDQLRAQIQGMALPARLITLTKNEGRSKGRNRLAKAARGGSYLFLDSDMRPDHRRFLKDWADLVAREDPAVAFGGFSLLQAPEDRKFQVHRAMANKSECIPYMDRARQPEKYVYTSNLLVRRDVFEAEAFDASFTGWGWEDVEWAMRVSRRFTVVHLDNPATHMGLDTVEALARKYEQSAPNFARVVGRHPDIIAAYPSYRVAKLLRRLPGLDRIRPLMRRAASIDWLPVTARAFSLRLYRAALYAEAVQ</sequence>
<protein>
    <submittedName>
        <fullName evidence="5">Glycosyltransferase</fullName>
    </submittedName>
</protein>
<dbReference type="PANTHER" id="PTHR43179:SF12">
    <property type="entry name" value="GALACTOFURANOSYLTRANSFERASE GLFT2"/>
    <property type="match status" value="1"/>
</dbReference>
<organism evidence="5 6">
    <name type="scientific">Brevundimonas vitisensis</name>
    <dbReference type="NCBI Taxonomy" id="2800818"/>
    <lineage>
        <taxon>Bacteria</taxon>
        <taxon>Pseudomonadati</taxon>
        <taxon>Pseudomonadota</taxon>
        <taxon>Alphaproteobacteria</taxon>
        <taxon>Caulobacterales</taxon>
        <taxon>Caulobacteraceae</taxon>
        <taxon>Brevundimonas</taxon>
    </lineage>
</organism>
<dbReference type="Proteomes" id="UP000595448">
    <property type="component" value="Chromosome"/>
</dbReference>
<dbReference type="PANTHER" id="PTHR43179">
    <property type="entry name" value="RHAMNOSYLTRANSFERASE WBBL"/>
    <property type="match status" value="1"/>
</dbReference>
<dbReference type="CDD" id="cd00761">
    <property type="entry name" value="Glyco_tranf_GTA_type"/>
    <property type="match status" value="1"/>
</dbReference>
<keyword evidence="3" id="KW-0808">Transferase</keyword>
<dbReference type="SUPFAM" id="SSF53448">
    <property type="entry name" value="Nucleotide-diphospho-sugar transferases"/>
    <property type="match status" value="1"/>
</dbReference>
<dbReference type="EMBL" id="CP067977">
    <property type="protein sequence ID" value="QQQ18957.1"/>
    <property type="molecule type" value="Genomic_DNA"/>
</dbReference>
<feature type="domain" description="Glycosyltransferase 2-like" evidence="4">
    <location>
        <begin position="20"/>
        <end position="188"/>
    </location>
</feature>
<keyword evidence="6" id="KW-1185">Reference proteome</keyword>
<accession>A0ABX7BMZ4</accession>
<dbReference type="InterPro" id="IPR001173">
    <property type="entry name" value="Glyco_trans_2-like"/>
</dbReference>